<proteinExistence type="predicted"/>
<evidence type="ECO:0000313" key="2">
    <source>
        <dbReference type="Proteomes" id="UP000753376"/>
    </source>
</evidence>
<dbReference type="Pfam" id="PF01527">
    <property type="entry name" value="HTH_Tnp_1"/>
    <property type="match status" value="1"/>
</dbReference>
<protein>
    <submittedName>
        <fullName evidence="1">Transposase</fullName>
    </submittedName>
</protein>
<gene>
    <name evidence="1" type="ORF">KO508_00955</name>
</gene>
<sequence>MAECQKPGASVSRIALDNGLSANMLRRWINEARRAGNGSSTAPVCVPVRVPAATPPVVEKHRAIRIEIPRAGGPIVVEWPAEQSDQCAAFLRELLPRSTLTKSGWPQNLWICMLGQTRRSGQPD</sequence>
<comment type="caution">
    <text evidence="1">The sequence shown here is derived from an EMBL/GenBank/DDBJ whole genome shotgun (WGS) entry which is preliminary data.</text>
</comment>
<reference evidence="1 2" key="1">
    <citation type="submission" date="2021-05" db="EMBL/GenBank/DDBJ databases">
        <title>Draft genomes of bacteria isolated from model marine particles.</title>
        <authorList>
            <person name="Datta M.S."/>
            <person name="Schwartzman J.A."/>
            <person name="Enke T.N."/>
            <person name="Saavedra J."/>
            <person name="Cermak N."/>
            <person name="Cordero O.X."/>
        </authorList>
    </citation>
    <scope>NUCLEOTIDE SEQUENCE [LARGE SCALE GENOMIC DNA]</scope>
    <source>
        <strain evidence="1 2">D2M19</strain>
    </source>
</reference>
<accession>A0ABS6A4F8</accession>
<dbReference type="InterPro" id="IPR002514">
    <property type="entry name" value="Transposase_8"/>
</dbReference>
<organism evidence="1 2">
    <name type="scientific">Marinobacter salexigens</name>
    <dbReference type="NCBI Taxonomy" id="1925763"/>
    <lineage>
        <taxon>Bacteria</taxon>
        <taxon>Pseudomonadati</taxon>
        <taxon>Pseudomonadota</taxon>
        <taxon>Gammaproteobacteria</taxon>
        <taxon>Pseudomonadales</taxon>
        <taxon>Marinobacteraceae</taxon>
        <taxon>Marinobacter</taxon>
    </lineage>
</organism>
<dbReference type="EMBL" id="JAHKPV010000001">
    <property type="protein sequence ID" value="MBU2872560.1"/>
    <property type="molecule type" value="Genomic_DNA"/>
</dbReference>
<keyword evidence="2" id="KW-1185">Reference proteome</keyword>
<dbReference type="Proteomes" id="UP000753376">
    <property type="component" value="Unassembled WGS sequence"/>
</dbReference>
<evidence type="ECO:0000313" key="1">
    <source>
        <dbReference type="EMBL" id="MBU2872560.1"/>
    </source>
</evidence>
<name>A0ABS6A4F8_9GAMM</name>